<feature type="domain" description="Tyr recombinase" evidence="3">
    <location>
        <begin position="96"/>
        <end position="276"/>
    </location>
</feature>
<dbReference type="EMBL" id="AP012273">
    <property type="protein sequence ID" value="BAO43904.1"/>
    <property type="molecule type" value="Genomic_DNA"/>
</dbReference>
<keyword evidence="5" id="KW-1185">Reference proteome</keyword>
<dbReference type="InterPro" id="IPR013762">
    <property type="entry name" value="Integrase-like_cat_sf"/>
</dbReference>
<dbReference type="CDD" id="cd00796">
    <property type="entry name" value="INT_Rci_Hp1_C"/>
    <property type="match status" value="1"/>
</dbReference>
<evidence type="ECO:0000313" key="4">
    <source>
        <dbReference type="EMBL" id="BAO43904.1"/>
    </source>
</evidence>
<name>A0A7U6GHV1_9GAMM</name>
<dbReference type="Proteomes" id="UP000031631">
    <property type="component" value="Chromosome"/>
</dbReference>
<evidence type="ECO:0000256" key="1">
    <source>
        <dbReference type="ARBA" id="ARBA00022908"/>
    </source>
</evidence>
<evidence type="ECO:0000259" key="3">
    <source>
        <dbReference type="PROSITE" id="PS51898"/>
    </source>
</evidence>
<dbReference type="Pfam" id="PF00589">
    <property type="entry name" value="Phage_integrase"/>
    <property type="match status" value="1"/>
</dbReference>
<dbReference type="GO" id="GO:0015074">
    <property type="term" value="P:DNA integration"/>
    <property type="evidence" value="ECO:0007669"/>
    <property type="project" value="UniProtKB-KW"/>
</dbReference>
<dbReference type="SUPFAM" id="SSF56349">
    <property type="entry name" value="DNA breaking-rejoining enzymes"/>
    <property type="match status" value="1"/>
</dbReference>
<evidence type="ECO:0000256" key="2">
    <source>
        <dbReference type="ARBA" id="ARBA00023172"/>
    </source>
</evidence>
<sequence>MIAYLKNVSINKKSGDMRDKQSLKNLYPVFTGRVLSTLAAVDARSYIERRKRQGVTAGTINKEIGMFSAALNWAKSELEWDISNPFQGRRLKEPPGRNRWLTKKEALRLIQAAKRSAKAPHLADFIVLGLNTGMRPGEMLALDWDRVDLSVNLIYFNEGDQKNDRLGSVPINQEARHALVKRAKFRAEHCPDSPWVFCKKDGSRILKVKRSFRTAVVNAGLEDVRPHDLRRTCGSWLAQSGVSINAISLLLRHSDISVTERVYAHLSPVETRAAVDVLNGNSGYKVSRSGFTLVKNEKEVKK</sequence>
<reference evidence="4 5" key="1">
    <citation type="journal article" date="2014" name="PLoS ONE">
        <title>Physiological and genomic features of a novel sulfur-oxidizing gammaproteobacterium belonging to a previously uncultivated symbiotic lineage isolated from a hydrothermal vent.</title>
        <authorList>
            <person name="Nunoura T."/>
            <person name="Takaki Y."/>
            <person name="Kazama H."/>
            <person name="Kakuta J."/>
            <person name="Shimamura S."/>
            <person name="Makita H."/>
            <person name="Hirai M."/>
            <person name="Miyazaki M."/>
            <person name="Takai K."/>
        </authorList>
    </citation>
    <scope>NUCLEOTIDE SEQUENCE [LARGE SCALE GENOMIC DNA]</scope>
    <source>
        <strain evidence="4 5">Hiromi1</strain>
    </source>
</reference>
<dbReference type="PANTHER" id="PTHR30349:SF64">
    <property type="entry name" value="PROPHAGE INTEGRASE INTD-RELATED"/>
    <property type="match status" value="1"/>
</dbReference>
<keyword evidence="2" id="KW-0233">DNA recombination</keyword>
<dbReference type="InterPro" id="IPR011010">
    <property type="entry name" value="DNA_brk_join_enz"/>
</dbReference>
<dbReference type="GO" id="GO:0006310">
    <property type="term" value="P:DNA recombination"/>
    <property type="evidence" value="ECO:0007669"/>
    <property type="project" value="UniProtKB-KW"/>
</dbReference>
<evidence type="ECO:0000313" key="5">
    <source>
        <dbReference type="Proteomes" id="UP000031631"/>
    </source>
</evidence>
<organism evidence="4 5">
    <name type="scientific">Thiolapillus brandeum</name>
    <dbReference type="NCBI Taxonomy" id="1076588"/>
    <lineage>
        <taxon>Bacteria</taxon>
        <taxon>Pseudomonadati</taxon>
        <taxon>Pseudomonadota</taxon>
        <taxon>Gammaproteobacteria</taxon>
        <taxon>Chromatiales</taxon>
        <taxon>Sedimenticolaceae</taxon>
        <taxon>Thiolapillus</taxon>
    </lineage>
</organism>
<dbReference type="PANTHER" id="PTHR30349">
    <property type="entry name" value="PHAGE INTEGRASE-RELATED"/>
    <property type="match status" value="1"/>
</dbReference>
<dbReference type="InterPro" id="IPR002104">
    <property type="entry name" value="Integrase_catalytic"/>
</dbReference>
<protein>
    <recommendedName>
        <fullName evidence="3">Tyr recombinase domain-containing protein</fullName>
    </recommendedName>
</protein>
<dbReference type="KEGG" id="tbn:TBH_C0974"/>
<dbReference type="Gene3D" id="1.10.443.10">
    <property type="entry name" value="Intergrase catalytic core"/>
    <property type="match status" value="1"/>
</dbReference>
<dbReference type="AlphaFoldDB" id="A0A7U6GHV1"/>
<accession>A0A7U6GHV1</accession>
<keyword evidence="1" id="KW-0229">DNA integration</keyword>
<dbReference type="GO" id="GO:0003677">
    <property type="term" value="F:DNA binding"/>
    <property type="evidence" value="ECO:0007669"/>
    <property type="project" value="InterPro"/>
</dbReference>
<dbReference type="InterPro" id="IPR050090">
    <property type="entry name" value="Tyrosine_recombinase_XerCD"/>
</dbReference>
<gene>
    <name evidence="4" type="ORF">TBH_C0974</name>
</gene>
<dbReference type="PROSITE" id="PS51898">
    <property type="entry name" value="TYR_RECOMBINASE"/>
    <property type="match status" value="1"/>
</dbReference>
<proteinExistence type="predicted"/>
<dbReference type="RefSeq" id="WP_052469893.1">
    <property type="nucleotide sequence ID" value="NZ_AP012273.1"/>
</dbReference>